<dbReference type="Gene3D" id="3.10.10.10">
    <property type="entry name" value="HIV Type 1 Reverse Transcriptase, subunit A, domain 1"/>
    <property type="match status" value="1"/>
</dbReference>
<dbReference type="EMBL" id="CAJOAX010006979">
    <property type="protein sequence ID" value="CAF3997049.1"/>
    <property type="molecule type" value="Genomic_DNA"/>
</dbReference>
<evidence type="ECO:0000313" key="3">
    <source>
        <dbReference type="Proteomes" id="UP000663823"/>
    </source>
</evidence>
<organism evidence="2 3">
    <name type="scientific">Rotaria sordida</name>
    <dbReference type="NCBI Taxonomy" id="392033"/>
    <lineage>
        <taxon>Eukaryota</taxon>
        <taxon>Metazoa</taxon>
        <taxon>Spiralia</taxon>
        <taxon>Gnathifera</taxon>
        <taxon>Rotifera</taxon>
        <taxon>Eurotatoria</taxon>
        <taxon>Bdelloidea</taxon>
        <taxon>Philodinida</taxon>
        <taxon>Philodinidae</taxon>
        <taxon>Rotaria</taxon>
    </lineage>
</organism>
<dbReference type="InterPro" id="IPR043502">
    <property type="entry name" value="DNA/RNA_pol_sf"/>
</dbReference>
<feature type="compositionally biased region" description="Acidic residues" evidence="1">
    <location>
        <begin position="149"/>
        <end position="164"/>
    </location>
</feature>
<protein>
    <submittedName>
        <fullName evidence="2">Uncharacterized protein</fullName>
    </submittedName>
</protein>
<dbReference type="AlphaFoldDB" id="A0A819NMB0"/>
<sequence>MDNLSKITYIAITTEFWSDKKQNSYLVLTGHYRHYSSIIGRVIEKQLTELQIFDKDTTITCDGVPNMVGLVDYFSRTGINQIQCMVHTIHLIICNGLGIWLKKVTVIQESDTNMIDIDVHLSQTDIEECNQGDSELESATTDRSTSDQQSDEDESEDEESDLEDNFQYGVNTDDDNNILPIEIDQRFHSYFDPRGLSALKASEIASIERELKQIITDNNIQKVNTSHGTSSSSKNVFNSILHSPPAFRPHRNQRKQQQTQRLIDEFLEAGIIQESDSSYAVLGFIAPRKDNRPGRLVVDYRALNKITIPDASPFPHAEDLL</sequence>
<name>A0A819NMB0_9BILA</name>
<dbReference type="PANTHER" id="PTHR24559">
    <property type="entry name" value="TRANSPOSON TY3-I GAG-POL POLYPROTEIN"/>
    <property type="match status" value="1"/>
</dbReference>
<reference evidence="2" key="1">
    <citation type="submission" date="2021-02" db="EMBL/GenBank/DDBJ databases">
        <authorList>
            <person name="Nowell W R."/>
        </authorList>
    </citation>
    <scope>NUCLEOTIDE SEQUENCE</scope>
</reference>
<dbReference type="InterPro" id="IPR053134">
    <property type="entry name" value="RNA-dir_DNA_polymerase"/>
</dbReference>
<evidence type="ECO:0000313" key="2">
    <source>
        <dbReference type="EMBL" id="CAF3997049.1"/>
    </source>
</evidence>
<proteinExistence type="predicted"/>
<dbReference type="SUPFAM" id="SSF56672">
    <property type="entry name" value="DNA/RNA polymerases"/>
    <property type="match status" value="1"/>
</dbReference>
<accession>A0A819NMB0</accession>
<comment type="caution">
    <text evidence="2">The sequence shown here is derived from an EMBL/GenBank/DDBJ whole genome shotgun (WGS) entry which is preliminary data.</text>
</comment>
<gene>
    <name evidence="2" type="ORF">OTI717_LOCUS28797</name>
</gene>
<dbReference type="PANTHER" id="PTHR24559:SF444">
    <property type="entry name" value="REVERSE TRANSCRIPTASE DOMAIN-CONTAINING PROTEIN"/>
    <property type="match status" value="1"/>
</dbReference>
<evidence type="ECO:0000256" key="1">
    <source>
        <dbReference type="SAM" id="MobiDB-lite"/>
    </source>
</evidence>
<dbReference type="Proteomes" id="UP000663823">
    <property type="component" value="Unassembled WGS sequence"/>
</dbReference>
<feature type="region of interest" description="Disordered" evidence="1">
    <location>
        <begin position="131"/>
        <end position="173"/>
    </location>
</feature>